<protein>
    <recommendedName>
        <fullName evidence="5">Exo-alpha-sialidase</fullName>
    </recommendedName>
</protein>
<organism evidence="3 4">
    <name type="scientific">Microbispora catharanthi</name>
    <dbReference type="NCBI Taxonomy" id="1712871"/>
    <lineage>
        <taxon>Bacteria</taxon>
        <taxon>Bacillati</taxon>
        <taxon>Actinomycetota</taxon>
        <taxon>Actinomycetes</taxon>
        <taxon>Streptosporangiales</taxon>
        <taxon>Streptosporangiaceae</taxon>
        <taxon>Microbispora</taxon>
    </lineage>
</organism>
<name>A0A5N6BX10_9ACTN</name>
<dbReference type="Proteomes" id="UP000313066">
    <property type="component" value="Unassembled WGS sequence"/>
</dbReference>
<dbReference type="EMBL" id="VDMA02000006">
    <property type="protein sequence ID" value="KAB8184971.1"/>
    <property type="molecule type" value="Genomic_DNA"/>
</dbReference>
<evidence type="ECO:0000313" key="4">
    <source>
        <dbReference type="Proteomes" id="UP000313066"/>
    </source>
</evidence>
<keyword evidence="2" id="KW-0732">Signal</keyword>
<comment type="caution">
    <text evidence="3">The sequence shown here is derived from an EMBL/GenBank/DDBJ whole genome shotgun (WGS) entry which is preliminary data.</text>
</comment>
<feature type="signal peptide" evidence="2">
    <location>
        <begin position="1"/>
        <end position="21"/>
    </location>
</feature>
<evidence type="ECO:0000256" key="2">
    <source>
        <dbReference type="SAM" id="SignalP"/>
    </source>
</evidence>
<evidence type="ECO:0000313" key="3">
    <source>
        <dbReference type="EMBL" id="KAB8184971.1"/>
    </source>
</evidence>
<accession>A0A5N6BX10</accession>
<reference evidence="3 4" key="1">
    <citation type="submission" date="2019-10" db="EMBL/GenBank/DDBJ databases">
        <title>Nonomuraea sp. nov., isolated from Phyllanthus amarus.</title>
        <authorList>
            <person name="Klykleung N."/>
            <person name="Tanasupawat S."/>
        </authorList>
    </citation>
    <scope>NUCLEOTIDE SEQUENCE [LARGE SCALE GENOMIC DNA]</scope>
    <source>
        <strain evidence="3 4">CR1-09</strain>
    </source>
</reference>
<evidence type="ECO:0000256" key="1">
    <source>
        <dbReference type="SAM" id="MobiDB-lite"/>
    </source>
</evidence>
<feature type="region of interest" description="Disordered" evidence="1">
    <location>
        <begin position="24"/>
        <end position="66"/>
    </location>
</feature>
<sequence length="408" mass="44126">MSPRGKLLVALLSAVLVASCAGPGERRRTVHASSDTPRPQSPARRTPTPGQPAARPASPLLPAPTMAGPWRPVRVLPEAELLTFTGVAMRADGSAWAVGAGADNEAWVGRFTVRGWKRVPLTGVEGPGRAVVVDQQDHLWVFTGAPDYAPDMSRSSAARWDGRSWRVTDLGGGLGITRARAIGPEVWFLARKGDAGQTSATVVERRRPDGRWTDTHVPIRAESIDGRTPSDVWAVGRDTATRQPAAARWNGRAWTSVALPRLPLVEGLSALFWDVLARGTRDVWAVGGVFNDTGDEELAQWLIGHWNGREWSMDVIRDEELDGTGLTEIVDDGRHGAWIEAQWGVRLLHMDRHGRITLRQRLEDGKCEGGDVTALASRPGTPALWAVGTRSSCKGGGVRRATVYRAAA</sequence>
<keyword evidence="4" id="KW-1185">Reference proteome</keyword>
<gene>
    <name evidence="3" type="ORF">FH610_013820</name>
</gene>
<feature type="chain" id="PRO_5024379922" description="Exo-alpha-sialidase" evidence="2">
    <location>
        <begin position="22"/>
        <end position="408"/>
    </location>
</feature>
<dbReference type="PROSITE" id="PS51257">
    <property type="entry name" value="PROKAR_LIPOPROTEIN"/>
    <property type="match status" value="1"/>
</dbReference>
<dbReference type="AlphaFoldDB" id="A0A5N6BX10"/>
<feature type="compositionally biased region" description="Low complexity" evidence="1">
    <location>
        <begin position="52"/>
        <end position="64"/>
    </location>
</feature>
<proteinExistence type="predicted"/>
<dbReference type="RefSeq" id="WP_139574753.1">
    <property type="nucleotide sequence ID" value="NZ_VDMA02000006.1"/>
</dbReference>
<evidence type="ECO:0008006" key="5">
    <source>
        <dbReference type="Google" id="ProtNLM"/>
    </source>
</evidence>